<keyword evidence="7" id="KW-0804">Transcription</keyword>
<comment type="subcellular location">
    <subcellularLocation>
        <location evidence="1">Cytoplasm</location>
    </subcellularLocation>
</comment>
<evidence type="ECO:0000256" key="6">
    <source>
        <dbReference type="ARBA" id="ARBA00023125"/>
    </source>
</evidence>
<dbReference type="SMART" id="SM00448">
    <property type="entry name" value="REC"/>
    <property type="match status" value="1"/>
</dbReference>
<keyword evidence="5" id="KW-0805">Transcription regulation</keyword>
<dbReference type="PROSITE" id="PS50110">
    <property type="entry name" value="RESPONSE_REGULATORY"/>
    <property type="match status" value="1"/>
</dbReference>
<dbReference type="Pfam" id="PF12833">
    <property type="entry name" value="HTH_18"/>
    <property type="match status" value="1"/>
</dbReference>
<evidence type="ECO:0000256" key="2">
    <source>
        <dbReference type="ARBA" id="ARBA00022490"/>
    </source>
</evidence>
<keyword evidence="4" id="KW-0902">Two-component regulatory system</keyword>
<evidence type="ECO:0000259" key="10">
    <source>
        <dbReference type="PROSITE" id="PS50110"/>
    </source>
</evidence>
<evidence type="ECO:0000256" key="5">
    <source>
        <dbReference type="ARBA" id="ARBA00023015"/>
    </source>
</evidence>
<protein>
    <submittedName>
        <fullName evidence="11">Response regulator</fullName>
    </submittedName>
</protein>
<keyword evidence="3 8" id="KW-0597">Phosphoprotein</keyword>
<evidence type="ECO:0000313" key="11">
    <source>
        <dbReference type="EMBL" id="MCR8630452.1"/>
    </source>
</evidence>
<dbReference type="InterPro" id="IPR011006">
    <property type="entry name" value="CheY-like_superfamily"/>
</dbReference>
<dbReference type="PANTHER" id="PTHR42713">
    <property type="entry name" value="HISTIDINE KINASE-RELATED"/>
    <property type="match status" value="1"/>
</dbReference>
<dbReference type="PANTHER" id="PTHR42713:SF3">
    <property type="entry name" value="TRANSCRIPTIONAL REGULATORY PROTEIN HPTR"/>
    <property type="match status" value="1"/>
</dbReference>
<dbReference type="Gene3D" id="1.10.10.60">
    <property type="entry name" value="Homeodomain-like"/>
    <property type="match status" value="2"/>
</dbReference>
<sequence length="245" mass="28837">MYKLVIVDDEIEIRSGIAQYFPWHDLGFEVAYHCENGLIALDYILNHEVDVVLSDIKMPVMNGIELAQSIHQRRLNIKTVFLSGYKDFEYAKQALIYGVKNYIVKPTIYKELYDVFTLLKIELDEDKLPLPEATNTTEAPSFNEKVIQTIHDYVQQNYRNACLEDAARLIYMNPHYVSTYFKEKSGEYFSEYVLRVKMNKAAELLMDINFKTYEVSEMIGYSNTKNFARAFKQYFGKTPREYRNR</sequence>
<evidence type="ECO:0000256" key="8">
    <source>
        <dbReference type="PROSITE-ProRule" id="PRU00169"/>
    </source>
</evidence>
<proteinExistence type="predicted"/>
<organism evidence="11 12">
    <name type="scientific">Paenibacillus radicis</name>
    <name type="common">ex Xue et al. 2023</name>
    <dbReference type="NCBI Taxonomy" id="2972489"/>
    <lineage>
        <taxon>Bacteria</taxon>
        <taxon>Bacillati</taxon>
        <taxon>Bacillota</taxon>
        <taxon>Bacilli</taxon>
        <taxon>Bacillales</taxon>
        <taxon>Paenibacillaceae</taxon>
        <taxon>Paenibacillus</taxon>
    </lineage>
</organism>
<dbReference type="InterPro" id="IPR009057">
    <property type="entry name" value="Homeodomain-like_sf"/>
</dbReference>
<reference evidence="11 12" key="1">
    <citation type="submission" date="2022-08" db="EMBL/GenBank/DDBJ databases">
        <title>Paenibacillus endoradicis sp. nov., Paenibacillus radicibacter sp. nov and Paenibacillus pararadicis sp. nov., three cold-adapted plant growth-promoting bacteria isolated from root of Larix gmelinii in Great Khingan.</title>
        <authorList>
            <person name="Xue H."/>
        </authorList>
    </citation>
    <scope>NUCLEOTIDE SEQUENCE [LARGE SCALE GENOMIC DNA]</scope>
    <source>
        <strain evidence="11 12">N5-1-1-5</strain>
    </source>
</reference>
<name>A0ABT1YB94_9BACL</name>
<dbReference type="InterPro" id="IPR018060">
    <property type="entry name" value="HTH_AraC"/>
</dbReference>
<dbReference type="InterPro" id="IPR020449">
    <property type="entry name" value="Tscrpt_reg_AraC-type_HTH"/>
</dbReference>
<evidence type="ECO:0000259" key="9">
    <source>
        <dbReference type="PROSITE" id="PS01124"/>
    </source>
</evidence>
<gene>
    <name evidence="11" type="ORF">NV381_04450</name>
</gene>
<dbReference type="InterPro" id="IPR001789">
    <property type="entry name" value="Sig_transdc_resp-reg_receiver"/>
</dbReference>
<keyword evidence="6" id="KW-0238">DNA-binding</keyword>
<feature type="modified residue" description="4-aspartylphosphate" evidence="8">
    <location>
        <position position="55"/>
    </location>
</feature>
<comment type="caution">
    <text evidence="11">The sequence shown here is derived from an EMBL/GenBank/DDBJ whole genome shotgun (WGS) entry which is preliminary data.</text>
</comment>
<dbReference type="EMBL" id="JANQBD010000002">
    <property type="protein sequence ID" value="MCR8630452.1"/>
    <property type="molecule type" value="Genomic_DNA"/>
</dbReference>
<dbReference type="RefSeq" id="WP_258212063.1">
    <property type="nucleotide sequence ID" value="NZ_JANQBD010000002.1"/>
</dbReference>
<feature type="domain" description="Response regulatory" evidence="10">
    <location>
        <begin position="3"/>
        <end position="120"/>
    </location>
</feature>
<dbReference type="PRINTS" id="PR00032">
    <property type="entry name" value="HTHARAC"/>
</dbReference>
<evidence type="ECO:0000256" key="3">
    <source>
        <dbReference type="ARBA" id="ARBA00022553"/>
    </source>
</evidence>
<evidence type="ECO:0000256" key="4">
    <source>
        <dbReference type="ARBA" id="ARBA00023012"/>
    </source>
</evidence>
<dbReference type="Gene3D" id="3.40.50.2300">
    <property type="match status" value="1"/>
</dbReference>
<evidence type="ECO:0000313" key="12">
    <source>
        <dbReference type="Proteomes" id="UP001300012"/>
    </source>
</evidence>
<dbReference type="SUPFAM" id="SSF46689">
    <property type="entry name" value="Homeodomain-like"/>
    <property type="match status" value="1"/>
</dbReference>
<dbReference type="SUPFAM" id="SSF52172">
    <property type="entry name" value="CheY-like"/>
    <property type="match status" value="1"/>
</dbReference>
<evidence type="ECO:0000256" key="7">
    <source>
        <dbReference type="ARBA" id="ARBA00023163"/>
    </source>
</evidence>
<evidence type="ECO:0000256" key="1">
    <source>
        <dbReference type="ARBA" id="ARBA00004496"/>
    </source>
</evidence>
<dbReference type="InterPro" id="IPR051552">
    <property type="entry name" value="HptR"/>
</dbReference>
<dbReference type="Proteomes" id="UP001300012">
    <property type="component" value="Unassembled WGS sequence"/>
</dbReference>
<feature type="domain" description="HTH araC/xylS-type" evidence="9">
    <location>
        <begin position="144"/>
        <end position="245"/>
    </location>
</feature>
<dbReference type="CDD" id="cd17536">
    <property type="entry name" value="REC_YesN-like"/>
    <property type="match status" value="1"/>
</dbReference>
<keyword evidence="2" id="KW-0963">Cytoplasm</keyword>
<dbReference type="PROSITE" id="PS01124">
    <property type="entry name" value="HTH_ARAC_FAMILY_2"/>
    <property type="match status" value="1"/>
</dbReference>
<dbReference type="SMART" id="SM00342">
    <property type="entry name" value="HTH_ARAC"/>
    <property type="match status" value="1"/>
</dbReference>
<dbReference type="Pfam" id="PF00072">
    <property type="entry name" value="Response_reg"/>
    <property type="match status" value="1"/>
</dbReference>
<keyword evidence="12" id="KW-1185">Reference proteome</keyword>
<accession>A0ABT1YB94</accession>